<name>A0A135UQM7_9PEZI</name>
<accession>A0A135UQM7</accession>
<evidence type="ECO:0000256" key="6">
    <source>
        <dbReference type="SAM" id="Phobius"/>
    </source>
</evidence>
<protein>
    <submittedName>
        <fullName evidence="8">Major facilitator superfamily transporter</fullName>
    </submittedName>
</protein>
<dbReference type="Pfam" id="PF07690">
    <property type="entry name" value="MFS_1"/>
    <property type="match status" value="1"/>
</dbReference>
<feature type="transmembrane region" description="Helical" evidence="6">
    <location>
        <begin position="279"/>
        <end position="299"/>
    </location>
</feature>
<comment type="caution">
    <text evidence="8">The sequence shown here is derived from an EMBL/GenBank/DDBJ whole genome shotgun (WGS) entry which is preliminary data.</text>
</comment>
<reference evidence="8 9" key="1">
    <citation type="submission" date="2014-02" db="EMBL/GenBank/DDBJ databases">
        <title>The genome sequence of Colletotrichum salicis CBS 607.94.</title>
        <authorList>
            <person name="Baroncelli R."/>
            <person name="Thon M.R."/>
        </authorList>
    </citation>
    <scope>NUCLEOTIDE SEQUENCE [LARGE SCALE GENOMIC DNA]</scope>
    <source>
        <strain evidence="8 9">CBS 607.94</strain>
    </source>
</reference>
<feature type="transmembrane region" description="Helical" evidence="6">
    <location>
        <begin position="439"/>
        <end position="460"/>
    </location>
</feature>
<dbReference type="OrthoDB" id="6770063at2759"/>
<dbReference type="PANTHER" id="PTHR23502">
    <property type="entry name" value="MAJOR FACILITATOR SUPERFAMILY"/>
    <property type="match status" value="1"/>
</dbReference>
<dbReference type="InterPro" id="IPR020846">
    <property type="entry name" value="MFS_dom"/>
</dbReference>
<dbReference type="AlphaFoldDB" id="A0A135UQM7"/>
<sequence length="485" mass="53937">MIFFDSEPILIFNGPSLFPAAFAMNPRQDFNEDTEQALGPALFSFNSLKTLCEDEANSNHSSDAKATPLLNSPSTSESGLNESSDASSPVHPTVTWDGPEDPENPKNWNRRQKWTTSLIISSFAFLSPLSSSIAAPALGPIGHDLHITNDVERQLVLSIFLLTYALGPFVLSPCSEIWGRTPIVRVGNLIFIISTALCGFATSKGQILAFRFLAGIGGSATIGMGSGVLTDCWKPEERGKGLAFMQFAPVLGLALGPIGLMIFEYVAGGYISQCATWRWTFWSVVILNFTVQIVAFVFLRETYAPRILHLKAKRRRKLYNDASFQTEWEKQDRTLAVVLRTSLSRPWIMLATQPIIQSLALYQAFNFGLLYLIISSFPRLWENYYGMHKGQASLNYISIALGALIGVLIFAPTMDLIYQRLKRRNGIEKDEKGVPEFRIPLMVPASLLTPCGIIFFAWTAQNKMHFMLPNVRSPPRLPKLFGLPN</sequence>
<feature type="transmembrane region" description="Helical" evidence="6">
    <location>
        <begin position="155"/>
        <end position="171"/>
    </location>
</feature>
<keyword evidence="9" id="KW-1185">Reference proteome</keyword>
<dbReference type="PROSITE" id="PS50850">
    <property type="entry name" value="MFS"/>
    <property type="match status" value="1"/>
</dbReference>
<keyword evidence="2 6" id="KW-0812">Transmembrane</keyword>
<dbReference type="InterPro" id="IPR036259">
    <property type="entry name" value="MFS_trans_sf"/>
</dbReference>
<dbReference type="EMBL" id="JFFI01001158">
    <property type="protein sequence ID" value="KXH62696.1"/>
    <property type="molecule type" value="Genomic_DNA"/>
</dbReference>
<feature type="transmembrane region" description="Helical" evidence="6">
    <location>
        <begin position="208"/>
        <end position="230"/>
    </location>
</feature>
<evidence type="ECO:0000259" key="7">
    <source>
        <dbReference type="PROSITE" id="PS50850"/>
    </source>
</evidence>
<organism evidence="8 9">
    <name type="scientific">Colletotrichum salicis</name>
    <dbReference type="NCBI Taxonomy" id="1209931"/>
    <lineage>
        <taxon>Eukaryota</taxon>
        <taxon>Fungi</taxon>
        <taxon>Dikarya</taxon>
        <taxon>Ascomycota</taxon>
        <taxon>Pezizomycotina</taxon>
        <taxon>Sordariomycetes</taxon>
        <taxon>Hypocreomycetidae</taxon>
        <taxon>Glomerellales</taxon>
        <taxon>Glomerellaceae</taxon>
        <taxon>Colletotrichum</taxon>
        <taxon>Colletotrichum acutatum species complex</taxon>
    </lineage>
</organism>
<gene>
    <name evidence="8" type="ORF">CSAL01_06888</name>
</gene>
<feature type="transmembrane region" description="Helical" evidence="6">
    <location>
        <begin position="114"/>
        <end position="135"/>
    </location>
</feature>
<feature type="transmembrane region" description="Helical" evidence="6">
    <location>
        <begin position="242"/>
        <end position="267"/>
    </location>
</feature>
<feature type="compositionally biased region" description="Polar residues" evidence="5">
    <location>
        <begin position="69"/>
        <end position="87"/>
    </location>
</feature>
<dbReference type="GO" id="GO:0022857">
    <property type="term" value="F:transmembrane transporter activity"/>
    <property type="evidence" value="ECO:0007669"/>
    <property type="project" value="InterPro"/>
</dbReference>
<dbReference type="GO" id="GO:0016020">
    <property type="term" value="C:membrane"/>
    <property type="evidence" value="ECO:0007669"/>
    <property type="project" value="UniProtKB-SubCell"/>
</dbReference>
<feature type="transmembrane region" description="Helical" evidence="6">
    <location>
        <begin position="183"/>
        <end position="202"/>
    </location>
</feature>
<evidence type="ECO:0000256" key="3">
    <source>
        <dbReference type="ARBA" id="ARBA00022989"/>
    </source>
</evidence>
<dbReference type="Proteomes" id="UP000070121">
    <property type="component" value="Unassembled WGS sequence"/>
</dbReference>
<feature type="domain" description="Major facilitator superfamily (MFS) profile" evidence="7">
    <location>
        <begin position="116"/>
        <end position="485"/>
    </location>
</feature>
<dbReference type="SUPFAM" id="SSF103473">
    <property type="entry name" value="MFS general substrate transporter"/>
    <property type="match status" value="1"/>
</dbReference>
<evidence type="ECO:0000256" key="2">
    <source>
        <dbReference type="ARBA" id="ARBA00022692"/>
    </source>
</evidence>
<evidence type="ECO:0000313" key="8">
    <source>
        <dbReference type="EMBL" id="KXH62696.1"/>
    </source>
</evidence>
<feature type="transmembrane region" description="Helical" evidence="6">
    <location>
        <begin position="355"/>
        <end position="374"/>
    </location>
</feature>
<feature type="region of interest" description="Disordered" evidence="5">
    <location>
        <begin position="56"/>
        <end position="109"/>
    </location>
</feature>
<dbReference type="InterPro" id="IPR011701">
    <property type="entry name" value="MFS"/>
</dbReference>
<evidence type="ECO:0000313" key="9">
    <source>
        <dbReference type="Proteomes" id="UP000070121"/>
    </source>
</evidence>
<keyword evidence="4 6" id="KW-0472">Membrane</keyword>
<feature type="transmembrane region" description="Helical" evidence="6">
    <location>
        <begin position="394"/>
        <end position="418"/>
    </location>
</feature>
<dbReference type="PANTHER" id="PTHR23502:SF60">
    <property type="entry name" value="MAJOR FACILITATOR SUPERFAMILY (MFS) PROFILE DOMAIN-CONTAINING PROTEIN-RELATED"/>
    <property type="match status" value="1"/>
</dbReference>
<evidence type="ECO:0000256" key="5">
    <source>
        <dbReference type="SAM" id="MobiDB-lite"/>
    </source>
</evidence>
<keyword evidence="3 6" id="KW-1133">Transmembrane helix</keyword>
<evidence type="ECO:0000256" key="1">
    <source>
        <dbReference type="ARBA" id="ARBA00004141"/>
    </source>
</evidence>
<dbReference type="Gene3D" id="1.20.1250.20">
    <property type="entry name" value="MFS general substrate transporter like domains"/>
    <property type="match status" value="1"/>
</dbReference>
<comment type="subcellular location">
    <subcellularLocation>
        <location evidence="1">Membrane</location>
        <topology evidence="1">Multi-pass membrane protein</topology>
    </subcellularLocation>
</comment>
<proteinExistence type="predicted"/>
<evidence type="ECO:0000256" key="4">
    <source>
        <dbReference type="ARBA" id="ARBA00023136"/>
    </source>
</evidence>